<reference evidence="1 2" key="1">
    <citation type="submission" date="2013-07" db="EMBL/GenBank/DDBJ databases">
        <title>Thalassospira permensis NBRC 106175 Genome Sequencing.</title>
        <authorList>
            <person name="Lai Q."/>
            <person name="Shao Z."/>
        </authorList>
    </citation>
    <scope>NUCLEOTIDE SEQUENCE [LARGE SCALE GENOMIC DNA]</scope>
    <source>
        <strain evidence="1 2">NBRC 106175</strain>
    </source>
</reference>
<proteinExistence type="predicted"/>
<organism evidence="1 2">
    <name type="scientific">Thalassospira permensis NBRC 106175</name>
    <dbReference type="NCBI Taxonomy" id="1353532"/>
    <lineage>
        <taxon>Bacteria</taxon>
        <taxon>Pseudomonadati</taxon>
        <taxon>Pseudomonadota</taxon>
        <taxon>Alphaproteobacteria</taxon>
        <taxon>Rhodospirillales</taxon>
        <taxon>Thalassospiraceae</taxon>
        <taxon>Thalassospira</taxon>
    </lineage>
</organism>
<sequence>MGPLVIGQDGRGAPCWQGSRRNCDRQRLAATGRIGQQVANSGGRWVFDRNKLVGMGRLVRGDWCDGPESVGCLDFRVRQTGDIRRGSQRGKVWRNHASEAAWEDHGRLRFIGWREVAKRPEG</sequence>
<dbReference type="Proteomes" id="UP000027463">
    <property type="component" value="Unassembled WGS sequence"/>
</dbReference>
<evidence type="ECO:0000313" key="1">
    <source>
        <dbReference type="EMBL" id="KEO52356.1"/>
    </source>
</evidence>
<name>A0ABR4TJ81_9PROT</name>
<keyword evidence="2" id="KW-1185">Reference proteome</keyword>
<accession>A0ABR4TJ81</accession>
<comment type="caution">
    <text evidence="1">The sequence shown here is derived from an EMBL/GenBank/DDBJ whole genome shotgun (WGS) entry which is preliminary data.</text>
</comment>
<evidence type="ECO:0000313" key="2">
    <source>
        <dbReference type="Proteomes" id="UP000027463"/>
    </source>
</evidence>
<protein>
    <submittedName>
        <fullName evidence="1">Uncharacterized protein</fullName>
    </submittedName>
</protein>
<gene>
    <name evidence="1" type="ORF">SMB34_21705</name>
</gene>
<dbReference type="EMBL" id="AUNC01000048">
    <property type="protein sequence ID" value="KEO52356.1"/>
    <property type="molecule type" value="Genomic_DNA"/>
</dbReference>